<reference evidence="2 3" key="1">
    <citation type="submission" date="2017-03" db="EMBL/GenBank/DDBJ databases">
        <title>WGS assembly of Porphyra umbilicalis.</title>
        <authorList>
            <person name="Brawley S.H."/>
            <person name="Blouin N.A."/>
            <person name="Ficko-Blean E."/>
            <person name="Wheeler G.L."/>
            <person name="Lohr M."/>
            <person name="Goodson H.V."/>
            <person name="Jenkins J.W."/>
            <person name="Blaby-Haas C.E."/>
            <person name="Helliwell K.E."/>
            <person name="Chan C."/>
            <person name="Marriage T."/>
            <person name="Bhattacharya D."/>
            <person name="Klein A.S."/>
            <person name="Badis Y."/>
            <person name="Brodie J."/>
            <person name="Cao Y."/>
            <person name="Collen J."/>
            <person name="Dittami S.M."/>
            <person name="Gachon C.M."/>
            <person name="Green B.R."/>
            <person name="Karpowicz S."/>
            <person name="Kim J.W."/>
            <person name="Kudahl U."/>
            <person name="Lin S."/>
            <person name="Michel G."/>
            <person name="Mittag M."/>
            <person name="Olson B.J."/>
            <person name="Pangilinan J."/>
            <person name="Peng Y."/>
            <person name="Qiu H."/>
            <person name="Shu S."/>
            <person name="Singer J.T."/>
            <person name="Smith A.G."/>
            <person name="Sprecher B.N."/>
            <person name="Wagner V."/>
            <person name="Wang W."/>
            <person name="Wang Z.-Y."/>
            <person name="Yan J."/>
            <person name="Yarish C."/>
            <person name="Zoeuner-Riek S."/>
            <person name="Zhuang Y."/>
            <person name="Zou Y."/>
            <person name="Lindquist E.A."/>
            <person name="Grimwood J."/>
            <person name="Barry K."/>
            <person name="Rokhsar D.S."/>
            <person name="Schmutz J."/>
            <person name="Stiller J.W."/>
            <person name="Grossman A.R."/>
            <person name="Prochnik S.E."/>
        </authorList>
    </citation>
    <scope>NUCLEOTIDE SEQUENCE [LARGE SCALE GENOMIC DNA]</scope>
    <source>
        <strain evidence="2">4086291</strain>
    </source>
</reference>
<evidence type="ECO:0000256" key="1">
    <source>
        <dbReference type="SAM" id="MobiDB-lite"/>
    </source>
</evidence>
<feature type="compositionally biased region" description="Low complexity" evidence="1">
    <location>
        <begin position="67"/>
        <end position="78"/>
    </location>
</feature>
<dbReference type="EMBL" id="KV918828">
    <property type="protein sequence ID" value="OSX77809.1"/>
    <property type="molecule type" value="Genomic_DNA"/>
</dbReference>
<sequence>MVGVCHVPLTKHTKVPLAGSLPPIRVGPDSCRGNGSRASPRCAKTLPKPAAKLGHTNPRPGPLVHNAAVAVPAPSRSAAIEDDAAVGETGAGTQRR</sequence>
<dbReference type="Proteomes" id="UP000218209">
    <property type="component" value="Unassembled WGS sequence"/>
</dbReference>
<feature type="region of interest" description="Disordered" evidence="1">
    <location>
        <begin position="20"/>
        <end position="96"/>
    </location>
</feature>
<accession>A0A1X6PA75</accession>
<proteinExistence type="predicted"/>
<gene>
    <name evidence="2" type="ORF">BU14_0134s0030</name>
</gene>
<evidence type="ECO:0000313" key="2">
    <source>
        <dbReference type="EMBL" id="OSX77809.1"/>
    </source>
</evidence>
<protein>
    <submittedName>
        <fullName evidence="2">Uncharacterized protein</fullName>
    </submittedName>
</protein>
<evidence type="ECO:0000313" key="3">
    <source>
        <dbReference type="Proteomes" id="UP000218209"/>
    </source>
</evidence>
<name>A0A1X6PA75_PORUM</name>
<dbReference type="AlphaFoldDB" id="A0A1X6PA75"/>
<keyword evidence="3" id="KW-1185">Reference proteome</keyword>
<organism evidence="2 3">
    <name type="scientific">Porphyra umbilicalis</name>
    <name type="common">Purple laver</name>
    <name type="synonym">Red alga</name>
    <dbReference type="NCBI Taxonomy" id="2786"/>
    <lineage>
        <taxon>Eukaryota</taxon>
        <taxon>Rhodophyta</taxon>
        <taxon>Bangiophyceae</taxon>
        <taxon>Bangiales</taxon>
        <taxon>Bangiaceae</taxon>
        <taxon>Porphyra</taxon>
    </lineage>
</organism>